<dbReference type="AlphaFoldDB" id="A0A210QCG3"/>
<proteinExistence type="predicted"/>
<reference evidence="1 2" key="1">
    <citation type="journal article" date="2017" name="Nat. Ecol. Evol.">
        <title>Scallop genome provides insights into evolution of bilaterian karyotype and development.</title>
        <authorList>
            <person name="Wang S."/>
            <person name="Zhang J."/>
            <person name="Jiao W."/>
            <person name="Li J."/>
            <person name="Xun X."/>
            <person name="Sun Y."/>
            <person name="Guo X."/>
            <person name="Huan P."/>
            <person name="Dong B."/>
            <person name="Zhang L."/>
            <person name="Hu X."/>
            <person name="Sun X."/>
            <person name="Wang J."/>
            <person name="Zhao C."/>
            <person name="Wang Y."/>
            <person name="Wang D."/>
            <person name="Huang X."/>
            <person name="Wang R."/>
            <person name="Lv J."/>
            <person name="Li Y."/>
            <person name="Zhang Z."/>
            <person name="Liu B."/>
            <person name="Lu W."/>
            <person name="Hui Y."/>
            <person name="Liang J."/>
            <person name="Zhou Z."/>
            <person name="Hou R."/>
            <person name="Li X."/>
            <person name="Liu Y."/>
            <person name="Li H."/>
            <person name="Ning X."/>
            <person name="Lin Y."/>
            <person name="Zhao L."/>
            <person name="Xing Q."/>
            <person name="Dou J."/>
            <person name="Li Y."/>
            <person name="Mao J."/>
            <person name="Guo H."/>
            <person name="Dou H."/>
            <person name="Li T."/>
            <person name="Mu C."/>
            <person name="Jiang W."/>
            <person name="Fu Q."/>
            <person name="Fu X."/>
            <person name="Miao Y."/>
            <person name="Liu J."/>
            <person name="Yu Q."/>
            <person name="Li R."/>
            <person name="Liao H."/>
            <person name="Li X."/>
            <person name="Kong Y."/>
            <person name="Jiang Z."/>
            <person name="Chourrout D."/>
            <person name="Li R."/>
            <person name="Bao Z."/>
        </authorList>
    </citation>
    <scope>NUCLEOTIDE SEQUENCE [LARGE SCALE GENOMIC DNA]</scope>
    <source>
        <strain evidence="1 2">PY_sf001</strain>
    </source>
</reference>
<protein>
    <submittedName>
        <fullName evidence="1">Uncharacterized protein</fullName>
    </submittedName>
</protein>
<evidence type="ECO:0000313" key="1">
    <source>
        <dbReference type="EMBL" id="OWF46390.1"/>
    </source>
</evidence>
<accession>A0A210QCG3</accession>
<evidence type="ECO:0000313" key="2">
    <source>
        <dbReference type="Proteomes" id="UP000242188"/>
    </source>
</evidence>
<dbReference type="EMBL" id="NEDP02004192">
    <property type="protein sequence ID" value="OWF46390.1"/>
    <property type="molecule type" value="Genomic_DNA"/>
</dbReference>
<comment type="caution">
    <text evidence="1">The sequence shown here is derived from an EMBL/GenBank/DDBJ whole genome shotgun (WGS) entry which is preliminary data.</text>
</comment>
<organism evidence="1 2">
    <name type="scientific">Mizuhopecten yessoensis</name>
    <name type="common">Japanese scallop</name>
    <name type="synonym">Patinopecten yessoensis</name>
    <dbReference type="NCBI Taxonomy" id="6573"/>
    <lineage>
        <taxon>Eukaryota</taxon>
        <taxon>Metazoa</taxon>
        <taxon>Spiralia</taxon>
        <taxon>Lophotrochozoa</taxon>
        <taxon>Mollusca</taxon>
        <taxon>Bivalvia</taxon>
        <taxon>Autobranchia</taxon>
        <taxon>Pteriomorphia</taxon>
        <taxon>Pectinida</taxon>
        <taxon>Pectinoidea</taxon>
        <taxon>Pectinidae</taxon>
        <taxon>Mizuhopecten</taxon>
    </lineage>
</organism>
<name>A0A210QCG3_MIZYE</name>
<sequence length="158" mass="17706">MSEPGSLEDIFQTGAKQNYKFNEKSIPKGSATFQLVVTDCEGEKKVDTDDDDDDDEMVRPSVEYMGRRRNTVGEAYGSNIHRKSVHFDTLRSRKASLLPGMLKFRSRSPSPNLSVVEEGMTTRTRSLSPLVQTPGRRNSISAQDLAFGTTKDRECVIR</sequence>
<dbReference type="Proteomes" id="UP000242188">
    <property type="component" value="Unassembled WGS sequence"/>
</dbReference>
<keyword evidence="2" id="KW-1185">Reference proteome</keyword>
<gene>
    <name evidence="1" type="ORF">KP79_PYT09315</name>
</gene>